<keyword evidence="3" id="KW-1185">Reference proteome</keyword>
<name>A0AAE0EHN0_9ROSI</name>
<organism evidence="2 3">
    <name type="scientific">Dipteronia sinensis</name>
    <dbReference type="NCBI Taxonomy" id="43782"/>
    <lineage>
        <taxon>Eukaryota</taxon>
        <taxon>Viridiplantae</taxon>
        <taxon>Streptophyta</taxon>
        <taxon>Embryophyta</taxon>
        <taxon>Tracheophyta</taxon>
        <taxon>Spermatophyta</taxon>
        <taxon>Magnoliopsida</taxon>
        <taxon>eudicotyledons</taxon>
        <taxon>Gunneridae</taxon>
        <taxon>Pentapetalae</taxon>
        <taxon>rosids</taxon>
        <taxon>malvids</taxon>
        <taxon>Sapindales</taxon>
        <taxon>Sapindaceae</taxon>
        <taxon>Hippocastanoideae</taxon>
        <taxon>Acereae</taxon>
        <taxon>Dipteronia</taxon>
    </lineage>
</organism>
<proteinExistence type="predicted"/>
<accession>A0AAE0EHN0</accession>
<reference evidence="2" key="1">
    <citation type="journal article" date="2023" name="Plant J.">
        <title>Genome sequences and population genomics provide insights into the demographic history, inbreeding, and mutation load of two 'living fossil' tree species of Dipteronia.</title>
        <authorList>
            <person name="Feng Y."/>
            <person name="Comes H.P."/>
            <person name="Chen J."/>
            <person name="Zhu S."/>
            <person name="Lu R."/>
            <person name="Zhang X."/>
            <person name="Li P."/>
            <person name="Qiu J."/>
            <person name="Olsen K.M."/>
            <person name="Qiu Y."/>
        </authorList>
    </citation>
    <scope>NUCLEOTIDE SEQUENCE</scope>
    <source>
        <strain evidence="2">NBL</strain>
    </source>
</reference>
<gene>
    <name evidence="2" type="ORF">Dsin_000577</name>
</gene>
<evidence type="ECO:0000313" key="2">
    <source>
        <dbReference type="EMBL" id="KAK3228696.1"/>
    </source>
</evidence>
<dbReference type="AlphaFoldDB" id="A0AAE0EHN0"/>
<feature type="region of interest" description="Disordered" evidence="1">
    <location>
        <begin position="80"/>
        <end position="99"/>
    </location>
</feature>
<dbReference type="Proteomes" id="UP001281410">
    <property type="component" value="Unassembled WGS sequence"/>
</dbReference>
<evidence type="ECO:0000313" key="3">
    <source>
        <dbReference type="Proteomes" id="UP001281410"/>
    </source>
</evidence>
<evidence type="ECO:0000256" key="1">
    <source>
        <dbReference type="SAM" id="MobiDB-lite"/>
    </source>
</evidence>
<protein>
    <submittedName>
        <fullName evidence="2">Uncharacterized protein</fullName>
    </submittedName>
</protein>
<dbReference type="EMBL" id="JANJYJ010000001">
    <property type="protein sequence ID" value="KAK3228696.1"/>
    <property type="molecule type" value="Genomic_DNA"/>
</dbReference>
<comment type="caution">
    <text evidence="2">The sequence shown here is derived from an EMBL/GenBank/DDBJ whole genome shotgun (WGS) entry which is preliminary data.</text>
</comment>
<sequence>MKGHYTEKALKCFDKSLQLHMDGAVDAIKDQMKMWRAHCRYQRIEPYHIYLGVPTKRAFITYYSGKKGIIFSSGKESDFGTVSGNHYGPRMPEGDKKVN</sequence>